<gene>
    <name evidence="2" type="ORF">CPELLU_LOCUS13198</name>
</gene>
<reference evidence="2" key="1">
    <citation type="submission" date="2021-06" db="EMBL/GenBank/DDBJ databases">
        <authorList>
            <person name="Kallberg Y."/>
            <person name="Tangrot J."/>
            <person name="Rosling A."/>
        </authorList>
    </citation>
    <scope>NUCLEOTIDE SEQUENCE</scope>
    <source>
        <strain evidence="2">FL966</strain>
    </source>
</reference>
<dbReference type="Pfam" id="PF00293">
    <property type="entry name" value="NUDIX"/>
    <property type="match status" value="1"/>
</dbReference>
<dbReference type="InterPro" id="IPR000086">
    <property type="entry name" value="NUDIX_hydrolase_dom"/>
</dbReference>
<accession>A0A9N9I9Z0</accession>
<dbReference type="SUPFAM" id="SSF55811">
    <property type="entry name" value="Nudix"/>
    <property type="match status" value="1"/>
</dbReference>
<comment type="caution">
    <text evidence="2">The sequence shown here is derived from an EMBL/GenBank/DDBJ whole genome shotgun (WGS) entry which is preliminary data.</text>
</comment>
<dbReference type="Proteomes" id="UP000789759">
    <property type="component" value="Unassembled WGS sequence"/>
</dbReference>
<dbReference type="EMBL" id="CAJVQA010013701">
    <property type="protein sequence ID" value="CAG8726274.1"/>
    <property type="molecule type" value="Genomic_DNA"/>
</dbReference>
<dbReference type="AlphaFoldDB" id="A0A9N9I9Z0"/>
<organism evidence="2 3">
    <name type="scientific">Cetraspora pellucida</name>
    <dbReference type="NCBI Taxonomy" id="1433469"/>
    <lineage>
        <taxon>Eukaryota</taxon>
        <taxon>Fungi</taxon>
        <taxon>Fungi incertae sedis</taxon>
        <taxon>Mucoromycota</taxon>
        <taxon>Glomeromycotina</taxon>
        <taxon>Glomeromycetes</taxon>
        <taxon>Diversisporales</taxon>
        <taxon>Gigasporaceae</taxon>
        <taxon>Cetraspora</taxon>
    </lineage>
</organism>
<feature type="domain" description="Nudix hydrolase" evidence="1">
    <location>
        <begin position="169"/>
        <end position="263"/>
    </location>
</feature>
<proteinExistence type="predicted"/>
<evidence type="ECO:0000313" key="2">
    <source>
        <dbReference type="EMBL" id="CAG8726274.1"/>
    </source>
</evidence>
<keyword evidence="3" id="KW-1185">Reference proteome</keyword>
<name>A0A9N9I9Z0_9GLOM</name>
<evidence type="ECO:0000259" key="1">
    <source>
        <dbReference type="Pfam" id="PF00293"/>
    </source>
</evidence>
<dbReference type="InterPro" id="IPR015797">
    <property type="entry name" value="NUDIX_hydrolase-like_dom_sf"/>
</dbReference>
<dbReference type="Gene3D" id="3.90.79.10">
    <property type="entry name" value="Nucleoside Triphosphate Pyrophosphohydrolase"/>
    <property type="match status" value="1"/>
</dbReference>
<sequence>MSKRTCQQKDSKEEVVEETSSYIRQRSFELAFSDSDERLEFIKNLLHYYEVIEKEYDDIDKIISLNRNHAFYFKMQEWKSKVLSGPLNDFDNESVHSKPCSVSSKSLYISNDGFVVLEKNVQIKETLEEIKKNRYSSDELLILVESEMTINKNLTKDAKDNINKLEKNILVGGGKNSNESYMDCAIREAKKEAEVNIKLENLKIISTIEEFQVFPNSEGQQILCRTVIFYTITNQILQHTKKDNHSEWILVDLKKLSEYDMTDSIKEYMSIIFEVINKKIRTIRNAESKKRSAAKRKHKEIEVEEKVTDKSSSKDENVESKAFGLLVYKIKVTQEDNGINIIVTYKEKVILIQYKNIKKSISVQTVRVFESAISRFSSDSLEIIVYNSKKLKEKKYATVKAKL</sequence>
<evidence type="ECO:0000313" key="3">
    <source>
        <dbReference type="Proteomes" id="UP000789759"/>
    </source>
</evidence>
<protein>
    <submittedName>
        <fullName evidence="2">7922_t:CDS:1</fullName>
    </submittedName>
</protein>